<dbReference type="EMBL" id="AYXT01000009">
    <property type="protein sequence ID" value="ETF03490.1"/>
    <property type="molecule type" value="Genomic_DNA"/>
</dbReference>
<evidence type="ECO:0000313" key="2">
    <source>
        <dbReference type="EMBL" id="ETF03490.1"/>
    </source>
</evidence>
<dbReference type="Proteomes" id="UP000018733">
    <property type="component" value="Unassembled WGS sequence"/>
</dbReference>
<proteinExistence type="predicted"/>
<evidence type="ECO:0000313" key="3">
    <source>
        <dbReference type="Proteomes" id="UP000018733"/>
    </source>
</evidence>
<dbReference type="PROSITE" id="PS51163">
    <property type="entry name" value="YRDC"/>
    <property type="match status" value="1"/>
</dbReference>
<keyword evidence="3" id="KW-1185">Reference proteome</keyword>
<protein>
    <recommendedName>
        <fullName evidence="1">YrdC-like domain-containing protein</fullName>
    </recommendedName>
</protein>
<dbReference type="InterPro" id="IPR006070">
    <property type="entry name" value="Sua5-like_dom"/>
</dbReference>
<dbReference type="SUPFAM" id="SSF55821">
    <property type="entry name" value="YrdC/RibB"/>
    <property type="match status" value="1"/>
</dbReference>
<organism evidence="2 3">
    <name type="scientific">Advenella kashmirensis W13003</name>
    <dbReference type="NCBI Taxonomy" id="1424334"/>
    <lineage>
        <taxon>Bacteria</taxon>
        <taxon>Pseudomonadati</taxon>
        <taxon>Pseudomonadota</taxon>
        <taxon>Betaproteobacteria</taxon>
        <taxon>Burkholderiales</taxon>
        <taxon>Alcaligenaceae</taxon>
    </lineage>
</organism>
<dbReference type="STRING" id="1424334.W822_09350"/>
<feature type="domain" description="YrdC-like" evidence="1">
    <location>
        <begin position="15"/>
        <end position="213"/>
    </location>
</feature>
<gene>
    <name evidence="2" type="ORF">W822_09350</name>
</gene>
<dbReference type="eggNOG" id="COG0009">
    <property type="taxonomic scope" value="Bacteria"/>
</dbReference>
<dbReference type="GO" id="GO:0003725">
    <property type="term" value="F:double-stranded RNA binding"/>
    <property type="evidence" value="ECO:0007669"/>
    <property type="project" value="InterPro"/>
</dbReference>
<dbReference type="InterPro" id="IPR017945">
    <property type="entry name" value="DHBP_synth_RibB-like_a/b_dom"/>
</dbReference>
<dbReference type="Pfam" id="PF01300">
    <property type="entry name" value="Sua5_yciO_yrdC"/>
    <property type="match status" value="1"/>
</dbReference>
<dbReference type="RefSeq" id="WP_024004843.1">
    <property type="nucleotide sequence ID" value="NZ_KI650979.1"/>
</dbReference>
<name>V8QVZ3_9BURK</name>
<evidence type="ECO:0000259" key="1">
    <source>
        <dbReference type="PROSITE" id="PS51163"/>
    </source>
</evidence>
<comment type="caution">
    <text evidence="2">The sequence shown here is derived from an EMBL/GenBank/DDBJ whole genome shotgun (WGS) entry which is preliminary data.</text>
</comment>
<accession>V8QVZ3</accession>
<dbReference type="HOGENOM" id="CLU_1147819_0_0_4"/>
<dbReference type="PATRIC" id="fig|1424334.3.peg.1879"/>
<sequence>MSKQTNKIAQRLDIDGDIERVFSVLHAGGIAICPNTVGYGIWGGSSEALERIYRTKERGPHKRNALITDEIGQREIHDLEPHKQAMIECVTVDHDLPMGVIAKYRKEHPLLQKVDPDLLRASTAEGTIGMLLNGGKIHSTIGRLSREALHPVFGSSANLTGTGTKFRLEDIQPEIRAIADIEIDYGLRRYHLYQRSSTIINFTDLTVVRMGSCYDLISDVLKRHFKVELPPDPGRNANPSGHQREFQLRDFAEESVS</sequence>
<dbReference type="OrthoDB" id="8840783at2"/>
<reference evidence="2 3" key="1">
    <citation type="journal article" date="2014" name="Genome Announc.">
        <title>Draft Genome Sequence of Advenella kashmirensis Strain W13003, a Polycyclic Aromatic Hydrocarbon-Degrading Bacterium.</title>
        <authorList>
            <person name="Wang X."/>
            <person name="Jin D."/>
            <person name="Zhou L."/>
            <person name="Wu L."/>
            <person name="An W."/>
            <person name="Zhao L."/>
        </authorList>
    </citation>
    <scope>NUCLEOTIDE SEQUENCE [LARGE SCALE GENOMIC DNA]</scope>
    <source>
        <strain evidence="2 3">W13003</strain>
    </source>
</reference>
<dbReference type="AlphaFoldDB" id="V8QVZ3"/>
<dbReference type="Gene3D" id="3.90.870.10">
    <property type="entry name" value="DHBP synthase"/>
    <property type="match status" value="1"/>
</dbReference>